<dbReference type="CDD" id="cd02007">
    <property type="entry name" value="TPP_DXS"/>
    <property type="match status" value="1"/>
</dbReference>
<dbReference type="PANTHER" id="PTHR43322:SF5">
    <property type="entry name" value="1-DEOXY-D-XYLULOSE-5-PHOSPHATE SYNTHASE, CHLOROPLASTIC"/>
    <property type="match status" value="1"/>
</dbReference>
<feature type="binding site" evidence="11">
    <location>
        <position position="175"/>
    </location>
    <ligand>
        <name>Mg(2+)</name>
        <dbReference type="ChEBI" id="CHEBI:18420"/>
    </ligand>
</feature>
<keyword evidence="9 11" id="KW-0414">Isoprene biosynthesis</keyword>
<dbReference type="FunFam" id="3.40.50.970:FF:000005">
    <property type="entry name" value="1-deoxy-D-xylulose-5-phosphate synthase"/>
    <property type="match status" value="1"/>
</dbReference>
<feature type="binding site" evidence="11">
    <location>
        <begin position="115"/>
        <end position="117"/>
    </location>
    <ligand>
        <name>thiamine diphosphate</name>
        <dbReference type="ChEBI" id="CHEBI:58937"/>
    </ligand>
</feature>
<dbReference type="InterPro" id="IPR005475">
    <property type="entry name" value="Transketolase-like_Pyr-bd"/>
</dbReference>
<dbReference type="SMART" id="SM00861">
    <property type="entry name" value="Transket_pyr"/>
    <property type="match status" value="1"/>
</dbReference>
<dbReference type="PROSITE" id="PS00802">
    <property type="entry name" value="TRANSKETOLASE_2"/>
    <property type="match status" value="1"/>
</dbReference>
<dbReference type="RefSeq" id="WP_153724097.1">
    <property type="nucleotide sequence ID" value="NZ_CP045875.1"/>
</dbReference>
<gene>
    <name evidence="11 13" type="primary">dxs</name>
    <name evidence="13" type="ORF">FTV88_0362</name>
</gene>
<dbReference type="PANTHER" id="PTHR43322">
    <property type="entry name" value="1-D-DEOXYXYLULOSE 5-PHOSPHATE SYNTHASE-RELATED"/>
    <property type="match status" value="1"/>
</dbReference>
<dbReference type="AlphaFoldDB" id="A0A5Q2MXG0"/>
<comment type="pathway">
    <text evidence="1 11">Metabolic intermediate biosynthesis; 1-deoxy-D-xylulose 5-phosphate biosynthesis; 1-deoxy-D-xylulose 5-phosphate from D-glyceraldehyde 3-phosphate and pyruvate: step 1/1.</text>
</comment>
<dbReference type="NCBIfam" id="NF003933">
    <property type="entry name" value="PRK05444.2-2"/>
    <property type="match status" value="1"/>
</dbReference>
<keyword evidence="6 11" id="KW-0460">Magnesium</keyword>
<feature type="binding site" evidence="11">
    <location>
        <position position="74"/>
    </location>
    <ligand>
        <name>thiamine diphosphate</name>
        <dbReference type="ChEBI" id="CHEBI:58937"/>
    </ligand>
</feature>
<dbReference type="GO" id="GO:0016114">
    <property type="term" value="P:terpenoid biosynthetic process"/>
    <property type="evidence" value="ECO:0007669"/>
    <property type="project" value="UniProtKB-UniRule"/>
</dbReference>
<dbReference type="Pfam" id="PF13292">
    <property type="entry name" value="DXP_synthase_N"/>
    <property type="match status" value="1"/>
</dbReference>
<dbReference type="InterPro" id="IPR009014">
    <property type="entry name" value="Transketo_C/PFOR_II"/>
</dbReference>
<organism evidence="13 14">
    <name type="scientific">Heliorestis convoluta</name>
    <dbReference type="NCBI Taxonomy" id="356322"/>
    <lineage>
        <taxon>Bacteria</taxon>
        <taxon>Bacillati</taxon>
        <taxon>Bacillota</taxon>
        <taxon>Clostridia</taxon>
        <taxon>Eubacteriales</taxon>
        <taxon>Heliobacteriaceae</taxon>
        <taxon>Heliorestis</taxon>
    </lineage>
</organism>
<dbReference type="InterPro" id="IPR029061">
    <property type="entry name" value="THDP-binding"/>
</dbReference>
<dbReference type="Gene3D" id="3.40.50.920">
    <property type="match status" value="1"/>
</dbReference>
<dbReference type="NCBIfam" id="TIGR00204">
    <property type="entry name" value="dxs"/>
    <property type="match status" value="1"/>
</dbReference>
<feature type="binding site" evidence="11">
    <location>
        <position position="146"/>
    </location>
    <ligand>
        <name>Mg(2+)</name>
        <dbReference type="ChEBI" id="CHEBI:18420"/>
    </ligand>
</feature>
<evidence type="ECO:0000313" key="14">
    <source>
        <dbReference type="Proteomes" id="UP000366051"/>
    </source>
</evidence>
<dbReference type="InterPro" id="IPR005477">
    <property type="entry name" value="Dxylulose-5-P_synthase"/>
</dbReference>
<feature type="binding site" evidence="11">
    <location>
        <position position="175"/>
    </location>
    <ligand>
        <name>thiamine diphosphate</name>
        <dbReference type="ChEBI" id="CHEBI:58937"/>
    </ligand>
</feature>
<dbReference type="HAMAP" id="MF_00315">
    <property type="entry name" value="DXP_synth"/>
    <property type="match status" value="1"/>
</dbReference>
<dbReference type="Gene3D" id="3.40.50.970">
    <property type="match status" value="2"/>
</dbReference>
<evidence type="ECO:0000256" key="6">
    <source>
        <dbReference type="ARBA" id="ARBA00022842"/>
    </source>
</evidence>
<sequence length="650" mass="71106">MVQVLNQIKDPEDMKQLSEPELEQLCQEIREVLIQTTAANGGHLAPNLGIVELTLALHLVFRSPDDKIVWDVGHQSYVHKLLTGRYEDFHTLRTYQGMAGFPKRSESPHDIFNTGHSSTSISAALGLAFARDLKREDNAIVAVIGDGALTGGIALEALNHAGNENTDLIVVLNDNKKSIADNVGALSTYLTRMRTDPRYFRNKEEMEDVVKKIPSIGPQVFKILEKVKEGLKHLMVPGVLFEELGYSYLGPIDGHNLTELRAVLDNARQLKGPVLVHVLTKKGCGYEPAEQNPGLFHGVGPFDIKTGKVHKSEGPKTYTQVFSDTMMQLARQDERVLAITAAMPDGTGLAPFAQAFPARFYDVGIAEQHAVCMASALALEGLKPVVAVYSTFLQRAYDQVFHEVCLQKAPVILALDRAGIVGEDGETHHGVYDLSYLRHLPELILMAPKDENELQHMLYTAYKQEGPVAIRYPRGKGQGVPLDQVLQEIPIGQSEVLREGDDLLLLAIGSMVNPAMEAAKQLASQGIEATVVNARYVKPLDKDLIVEKAQALGKVLTVEENALEGGFGSAVIELLQEEAVDCQVRRIGIPDEFIQHGASPILLKDYGLTADNIASVAADFVGIKKALTKRGNLKLAPFMGNVKVAFRGEK</sequence>
<keyword evidence="5 11" id="KW-0479">Metal-binding</keyword>
<proteinExistence type="inferred from homology"/>
<comment type="subunit">
    <text evidence="3 11">Homodimer.</text>
</comment>
<evidence type="ECO:0000256" key="8">
    <source>
        <dbReference type="ARBA" id="ARBA00023052"/>
    </source>
</evidence>
<dbReference type="EMBL" id="CP045875">
    <property type="protein sequence ID" value="QGG46541.1"/>
    <property type="molecule type" value="Genomic_DNA"/>
</dbReference>
<comment type="cofactor">
    <cofactor evidence="11">
        <name>Mg(2+)</name>
        <dbReference type="ChEBI" id="CHEBI:18420"/>
    </cofactor>
    <text evidence="11">Binds 1 Mg(2+) ion per subunit.</text>
</comment>
<keyword evidence="14" id="KW-1185">Reference proteome</keyword>
<dbReference type="SUPFAM" id="SSF52922">
    <property type="entry name" value="TK C-terminal domain-like"/>
    <property type="match status" value="1"/>
</dbReference>
<evidence type="ECO:0000259" key="12">
    <source>
        <dbReference type="SMART" id="SM00861"/>
    </source>
</evidence>
<dbReference type="OrthoDB" id="9803371at2"/>
<evidence type="ECO:0000256" key="5">
    <source>
        <dbReference type="ARBA" id="ARBA00022723"/>
    </source>
</evidence>
<dbReference type="CDD" id="cd07033">
    <property type="entry name" value="TPP_PYR_DXS_TK_like"/>
    <property type="match status" value="1"/>
</dbReference>
<dbReference type="Pfam" id="PF02780">
    <property type="entry name" value="Transketolase_C"/>
    <property type="match status" value="1"/>
</dbReference>
<evidence type="ECO:0000256" key="4">
    <source>
        <dbReference type="ARBA" id="ARBA00022679"/>
    </source>
</evidence>
<keyword evidence="8 11" id="KW-0786">Thiamine pyrophosphate</keyword>
<dbReference type="GO" id="GO:0009228">
    <property type="term" value="P:thiamine biosynthetic process"/>
    <property type="evidence" value="ECO:0007669"/>
    <property type="project" value="UniProtKB-UniRule"/>
</dbReference>
<evidence type="ECO:0000256" key="3">
    <source>
        <dbReference type="ARBA" id="ARBA00011738"/>
    </source>
</evidence>
<comment type="cofactor">
    <cofactor evidence="11">
        <name>thiamine diphosphate</name>
        <dbReference type="ChEBI" id="CHEBI:58937"/>
    </cofactor>
    <text evidence="11">Binds 1 thiamine pyrophosphate per subunit.</text>
</comment>
<feature type="binding site" evidence="11">
    <location>
        <position position="286"/>
    </location>
    <ligand>
        <name>thiamine diphosphate</name>
        <dbReference type="ChEBI" id="CHEBI:58937"/>
    </ligand>
</feature>
<dbReference type="KEGG" id="hcv:FTV88_0362"/>
<accession>A0A5Q2MXG0</accession>
<feature type="binding site" evidence="11">
    <location>
        <position position="367"/>
    </location>
    <ligand>
        <name>thiamine diphosphate</name>
        <dbReference type="ChEBI" id="CHEBI:58937"/>
    </ligand>
</feature>
<evidence type="ECO:0000256" key="1">
    <source>
        <dbReference type="ARBA" id="ARBA00004980"/>
    </source>
</evidence>
<feature type="domain" description="Transketolase-like pyrimidine-binding" evidence="12">
    <location>
        <begin position="316"/>
        <end position="480"/>
    </location>
</feature>
<dbReference type="PROSITE" id="PS00801">
    <property type="entry name" value="TRANSKETOLASE_1"/>
    <property type="match status" value="1"/>
</dbReference>
<comment type="similarity">
    <text evidence="2 11">Belongs to the transketolase family. DXPS subfamily.</text>
</comment>
<evidence type="ECO:0000256" key="10">
    <source>
        <dbReference type="ARBA" id="ARBA00055605"/>
    </source>
</evidence>
<name>A0A5Q2MXG0_9FIRM</name>
<dbReference type="GO" id="GO:0030976">
    <property type="term" value="F:thiamine pyrophosphate binding"/>
    <property type="evidence" value="ECO:0007669"/>
    <property type="project" value="UniProtKB-UniRule"/>
</dbReference>
<comment type="catalytic activity">
    <reaction evidence="11">
        <text>D-glyceraldehyde 3-phosphate + pyruvate + H(+) = 1-deoxy-D-xylulose 5-phosphate + CO2</text>
        <dbReference type="Rhea" id="RHEA:12605"/>
        <dbReference type="ChEBI" id="CHEBI:15361"/>
        <dbReference type="ChEBI" id="CHEBI:15378"/>
        <dbReference type="ChEBI" id="CHEBI:16526"/>
        <dbReference type="ChEBI" id="CHEBI:57792"/>
        <dbReference type="ChEBI" id="CHEBI:59776"/>
        <dbReference type="EC" id="2.2.1.7"/>
    </reaction>
</comment>
<evidence type="ECO:0000256" key="9">
    <source>
        <dbReference type="ARBA" id="ARBA00023229"/>
    </source>
</evidence>
<protein>
    <recommendedName>
        <fullName evidence="11">1-deoxy-D-xylulose-5-phosphate synthase</fullName>
        <ecNumber evidence="11">2.2.1.7</ecNumber>
    </recommendedName>
    <alternativeName>
        <fullName evidence="11">1-deoxyxylulose-5-phosphate synthase</fullName>
        <shortName evidence="11">DXP synthase</shortName>
        <shortName evidence="11">DXPS</shortName>
    </alternativeName>
</protein>
<dbReference type="InterPro" id="IPR049557">
    <property type="entry name" value="Transketolase_CS"/>
</dbReference>
<dbReference type="SUPFAM" id="SSF52518">
    <property type="entry name" value="Thiamin diphosphate-binding fold (THDP-binding)"/>
    <property type="match status" value="2"/>
</dbReference>
<dbReference type="Pfam" id="PF02779">
    <property type="entry name" value="Transket_pyr"/>
    <property type="match status" value="1"/>
</dbReference>
<evidence type="ECO:0000256" key="7">
    <source>
        <dbReference type="ARBA" id="ARBA00022977"/>
    </source>
</evidence>
<comment type="function">
    <text evidence="10 11">Catalyzes the acyloin condensation reaction between C atoms 2 and 3 of pyruvate and glyceraldehyde 3-phosphate to yield 1-deoxy-D-xylulose-5-phosphate (DXP).</text>
</comment>
<keyword evidence="4 11" id="KW-0808">Transferase</keyword>
<dbReference type="GO" id="GO:0005829">
    <property type="term" value="C:cytosol"/>
    <property type="evidence" value="ECO:0007669"/>
    <property type="project" value="TreeGrafter"/>
</dbReference>
<dbReference type="GO" id="GO:0008661">
    <property type="term" value="F:1-deoxy-D-xylulose-5-phosphate synthase activity"/>
    <property type="evidence" value="ECO:0007669"/>
    <property type="project" value="UniProtKB-UniRule"/>
</dbReference>
<dbReference type="InterPro" id="IPR033248">
    <property type="entry name" value="Transketolase_C"/>
</dbReference>
<evidence type="ECO:0000313" key="13">
    <source>
        <dbReference type="EMBL" id="QGG46541.1"/>
    </source>
</evidence>
<dbReference type="GO" id="GO:0000287">
    <property type="term" value="F:magnesium ion binding"/>
    <property type="evidence" value="ECO:0007669"/>
    <property type="project" value="UniProtKB-UniRule"/>
</dbReference>
<keyword evidence="7 11" id="KW-0784">Thiamine biosynthesis</keyword>
<dbReference type="InterPro" id="IPR020826">
    <property type="entry name" value="Transketolase_BS"/>
</dbReference>
<reference evidence="14" key="1">
    <citation type="submission" date="2019-11" db="EMBL/GenBank/DDBJ databases">
        <title>Genome sequence of Heliorestis convoluta strain HH, an alkaliphilic and minimalistic phototrophic bacterium from a soda lake in Egypt.</title>
        <authorList>
            <person name="Dewey E.D."/>
            <person name="Stokes L.M."/>
            <person name="Burchell B.M."/>
            <person name="Shaffer K.N."/>
            <person name="Huntington A.M."/>
            <person name="Baker J.M."/>
            <person name="Nadendla S."/>
            <person name="Giglio M.G."/>
            <person name="Touchman J.W."/>
            <person name="Blankenship R.E."/>
            <person name="Madigan M.T."/>
            <person name="Sattley W.M."/>
        </authorList>
    </citation>
    <scope>NUCLEOTIDE SEQUENCE [LARGE SCALE GENOMIC DNA]</scope>
    <source>
        <strain evidence="14">HH</strain>
    </source>
</reference>
<dbReference type="GO" id="GO:0019288">
    <property type="term" value="P:isopentenyl diphosphate biosynthetic process, methylerythritol 4-phosphate pathway"/>
    <property type="evidence" value="ECO:0007669"/>
    <property type="project" value="TreeGrafter"/>
</dbReference>
<dbReference type="Proteomes" id="UP000366051">
    <property type="component" value="Chromosome"/>
</dbReference>
<dbReference type="FunFam" id="3.40.50.920:FF:000002">
    <property type="entry name" value="1-deoxy-D-xylulose-5-phosphate synthase"/>
    <property type="match status" value="1"/>
</dbReference>
<evidence type="ECO:0000256" key="2">
    <source>
        <dbReference type="ARBA" id="ARBA00011081"/>
    </source>
</evidence>
<dbReference type="EC" id="2.2.1.7" evidence="11"/>
<dbReference type="UniPathway" id="UPA00064">
    <property type="reaction ID" value="UER00091"/>
</dbReference>
<feature type="binding site" evidence="11">
    <location>
        <begin position="147"/>
        <end position="148"/>
    </location>
    <ligand>
        <name>thiamine diphosphate</name>
        <dbReference type="ChEBI" id="CHEBI:58937"/>
    </ligand>
</feature>
<evidence type="ECO:0000256" key="11">
    <source>
        <dbReference type="HAMAP-Rule" id="MF_00315"/>
    </source>
</evidence>